<protein>
    <submittedName>
        <fullName evidence="1">Uncharacterized protein</fullName>
    </submittedName>
</protein>
<dbReference type="Gene3D" id="3.30.160.250">
    <property type="match status" value="1"/>
</dbReference>
<dbReference type="PATRIC" id="fig|1423726.3.peg.1172"/>
<dbReference type="EMBL" id="AZDA01000018">
    <property type="protein sequence ID" value="KRK40272.1"/>
    <property type="molecule type" value="Genomic_DNA"/>
</dbReference>
<keyword evidence="2" id="KW-1185">Reference proteome</keyword>
<name>A0A0R1H1B6_9LACO</name>
<dbReference type="Proteomes" id="UP000051461">
    <property type="component" value="Unassembled WGS sequence"/>
</dbReference>
<evidence type="ECO:0000313" key="1">
    <source>
        <dbReference type="EMBL" id="KRK40272.1"/>
    </source>
</evidence>
<evidence type="ECO:0000313" key="2">
    <source>
        <dbReference type="Proteomes" id="UP000051461"/>
    </source>
</evidence>
<dbReference type="AlphaFoldDB" id="A0A0R1H1B6"/>
<accession>A0A0R1H1B6</accession>
<comment type="caution">
    <text evidence="1">The sequence shown here is derived from an EMBL/GenBank/DDBJ whole genome shotgun (WGS) entry which is preliminary data.</text>
</comment>
<proteinExistence type="predicted"/>
<dbReference type="STRING" id="1423726.FC07_GL001133"/>
<gene>
    <name evidence="1" type="ORF">FC07_GL001133</name>
</gene>
<reference evidence="1 2" key="1">
    <citation type="journal article" date="2015" name="Genome Announc.">
        <title>Expanding the biotechnology potential of lactobacilli through comparative genomics of 213 strains and associated genera.</title>
        <authorList>
            <person name="Sun Z."/>
            <person name="Harris H.M."/>
            <person name="McCann A."/>
            <person name="Guo C."/>
            <person name="Argimon S."/>
            <person name="Zhang W."/>
            <person name="Yang X."/>
            <person name="Jeffery I.B."/>
            <person name="Cooney J.C."/>
            <person name="Kagawa T.F."/>
            <person name="Liu W."/>
            <person name="Song Y."/>
            <person name="Salvetti E."/>
            <person name="Wrobel A."/>
            <person name="Rasinkangas P."/>
            <person name="Parkhill J."/>
            <person name="Rea M.C."/>
            <person name="O'Sullivan O."/>
            <person name="Ritari J."/>
            <person name="Douillard F.P."/>
            <person name="Paul Ross R."/>
            <person name="Yang R."/>
            <person name="Briner A.E."/>
            <person name="Felis G.E."/>
            <person name="de Vos W.M."/>
            <person name="Barrangou R."/>
            <person name="Klaenhammer T.R."/>
            <person name="Caufield P.W."/>
            <person name="Cui Y."/>
            <person name="Zhang H."/>
            <person name="O'Toole P.W."/>
        </authorList>
    </citation>
    <scope>NUCLEOTIDE SEQUENCE [LARGE SCALE GENOMIC DNA]</scope>
    <source>
        <strain evidence="1 2">DSM 20003</strain>
    </source>
</reference>
<sequence length="158" mass="18318">MTVLMAISEKLIDDHQSYRHKTYYYLKEFIVMNHATLPFHFQTLITKTETRFEIQFLDFPGLTAEGEIYLEAQYYAYRVLGSYLRQLTPEALTASQEHPAPTPHLTNQDFLVTIQVPTDLDPHQMQAHFDLPQTAPQAEITKIKRLIDDAPLTEDLHA</sequence>
<organism evidence="1 2">
    <name type="scientific">Loigolactobacillus bifermentans DSM 20003</name>
    <dbReference type="NCBI Taxonomy" id="1423726"/>
    <lineage>
        <taxon>Bacteria</taxon>
        <taxon>Bacillati</taxon>
        <taxon>Bacillota</taxon>
        <taxon>Bacilli</taxon>
        <taxon>Lactobacillales</taxon>
        <taxon>Lactobacillaceae</taxon>
        <taxon>Loigolactobacillus</taxon>
    </lineage>
</organism>